<evidence type="ECO:0000313" key="1">
    <source>
        <dbReference type="EMBL" id="RRO19843.1"/>
    </source>
</evidence>
<organism evidence="1 2">
    <name type="scientific">Pectobacterium aquaticum</name>
    <dbReference type="NCBI Taxonomy" id="2204145"/>
    <lineage>
        <taxon>Bacteria</taxon>
        <taxon>Pseudomonadati</taxon>
        <taxon>Pseudomonadota</taxon>
        <taxon>Gammaproteobacteria</taxon>
        <taxon>Enterobacterales</taxon>
        <taxon>Pectobacteriaceae</taxon>
        <taxon>Pectobacterium</taxon>
    </lineage>
</organism>
<reference evidence="1 2" key="1">
    <citation type="submission" date="2018-11" db="EMBL/GenBank/DDBJ databases">
        <title>Draft genome sequences of proposed Pectobacterium aquaticum sp. nov. isolated in France from fresh water.</title>
        <authorList>
            <person name="Pedron J."/>
            <person name="Barny M.A."/>
        </authorList>
    </citation>
    <scope>NUCLEOTIDE SEQUENCE [LARGE SCALE GENOMIC DNA]</scope>
    <source>
        <strain evidence="1 2">A127-S21-F16</strain>
    </source>
</reference>
<gene>
    <name evidence="1" type="ORF">DMB84_010815</name>
</gene>
<protein>
    <submittedName>
        <fullName evidence="1">Phage exclusion protein</fullName>
    </submittedName>
</protein>
<proteinExistence type="predicted"/>
<name>A0AA93ALQ1_9GAMM</name>
<dbReference type="Proteomes" id="UP000256540">
    <property type="component" value="Unassembled WGS sequence"/>
</dbReference>
<dbReference type="InterPro" id="IPR019504">
    <property type="entry name" value="Peptidase_U49_Lit_pept"/>
</dbReference>
<dbReference type="Pfam" id="PF10463">
    <property type="entry name" value="Peptidase_U49"/>
    <property type="match status" value="1"/>
</dbReference>
<dbReference type="EMBL" id="QHJS02000031">
    <property type="protein sequence ID" value="RRO19843.1"/>
    <property type="molecule type" value="Genomic_DNA"/>
</dbReference>
<dbReference type="RefSeq" id="WP_116166670.1">
    <property type="nucleotide sequence ID" value="NZ_QHJS02000031.1"/>
</dbReference>
<accession>A0AA93ALQ1</accession>
<sequence length="291" mass="32563">MTLDTREDMQVQEAIQNLFSGSAPERESELCQLISDLQIVFQMLPDEHTDGRVIMDAGLYRFVRFNHRVVRAFWIGAFAAWEGYRAIAESDDISAVDIDRFKELVASFEATIANQQADEDPLPHGIPEPGVLPDKVADPQGRAAAELAIIALGWAFLHEIRHIRHQREETSAGAFGTPECKRNEEFSCDEFATKFVLEKMLDYSAGSGDDFSLVRRKRELGIYLALFSLTLLSKDKWEESDSHPSVQERIKAVCEIMGHDRDETAGVIAHAAFATLRVIWPSAPMVLAALA</sequence>
<comment type="caution">
    <text evidence="1">The sequence shown here is derived from an EMBL/GenBank/DDBJ whole genome shotgun (WGS) entry which is preliminary data.</text>
</comment>
<evidence type="ECO:0000313" key="2">
    <source>
        <dbReference type="Proteomes" id="UP000256540"/>
    </source>
</evidence>
<dbReference type="AlphaFoldDB" id="A0AA93ALQ1"/>